<keyword evidence="8" id="KW-0718">Serine biosynthesis</keyword>
<dbReference type="eggNOG" id="COG0560">
    <property type="taxonomic scope" value="Bacteria"/>
</dbReference>
<evidence type="ECO:0000256" key="3">
    <source>
        <dbReference type="ARBA" id="ARBA00012640"/>
    </source>
</evidence>
<name>A0A073IQW3_9BACT</name>
<dbReference type="OrthoDB" id="1633110at2"/>
<dbReference type="GeneID" id="90983068"/>
<dbReference type="EMBL" id="JMKI01000016">
    <property type="protein sequence ID" value="KEJ92733.1"/>
    <property type="molecule type" value="Genomic_DNA"/>
</dbReference>
<comment type="pathway">
    <text evidence="2">Amino-acid biosynthesis; L-serine biosynthesis; L-serine from 3-phospho-D-glycerate: step 3/3.</text>
</comment>
<dbReference type="SUPFAM" id="SSF56784">
    <property type="entry name" value="HAD-like"/>
    <property type="match status" value="1"/>
</dbReference>
<keyword evidence="13" id="KW-1185">Reference proteome</keyword>
<dbReference type="PANTHER" id="PTHR43344:SF2">
    <property type="entry name" value="PHOSPHOSERINE PHOSPHATASE"/>
    <property type="match status" value="1"/>
</dbReference>
<dbReference type="InterPro" id="IPR036412">
    <property type="entry name" value="HAD-like_sf"/>
</dbReference>
<organism evidence="12 13">
    <name type="scientific">Synergistes jonesii</name>
    <dbReference type="NCBI Taxonomy" id="2754"/>
    <lineage>
        <taxon>Bacteria</taxon>
        <taxon>Thermotogati</taxon>
        <taxon>Synergistota</taxon>
        <taxon>Synergistia</taxon>
        <taxon>Synergistales</taxon>
        <taxon>Synergistaceae</taxon>
        <taxon>Synergistes</taxon>
    </lineage>
</organism>
<evidence type="ECO:0000256" key="5">
    <source>
        <dbReference type="ARBA" id="ARBA00022723"/>
    </source>
</evidence>
<dbReference type="STRING" id="2754.EH55_00725"/>
<comment type="catalytic activity">
    <reaction evidence="9">
        <text>O-phospho-L-serine + H2O = L-serine + phosphate</text>
        <dbReference type="Rhea" id="RHEA:21208"/>
        <dbReference type="ChEBI" id="CHEBI:15377"/>
        <dbReference type="ChEBI" id="CHEBI:33384"/>
        <dbReference type="ChEBI" id="CHEBI:43474"/>
        <dbReference type="ChEBI" id="CHEBI:57524"/>
        <dbReference type="EC" id="3.1.3.3"/>
    </reaction>
</comment>
<feature type="signal peptide" evidence="11">
    <location>
        <begin position="1"/>
        <end position="22"/>
    </location>
</feature>
<dbReference type="AlphaFoldDB" id="A0A073IQW3"/>
<comment type="catalytic activity">
    <reaction evidence="10">
        <text>O-phospho-D-serine + H2O = D-serine + phosphate</text>
        <dbReference type="Rhea" id="RHEA:24873"/>
        <dbReference type="ChEBI" id="CHEBI:15377"/>
        <dbReference type="ChEBI" id="CHEBI:35247"/>
        <dbReference type="ChEBI" id="CHEBI:43474"/>
        <dbReference type="ChEBI" id="CHEBI:58680"/>
        <dbReference type="EC" id="3.1.3.3"/>
    </reaction>
</comment>
<accession>A0A073IQW3</accession>
<dbReference type="Gene3D" id="1.20.1440.320">
    <property type="match status" value="1"/>
</dbReference>
<evidence type="ECO:0000256" key="7">
    <source>
        <dbReference type="ARBA" id="ARBA00022842"/>
    </source>
</evidence>
<dbReference type="Proteomes" id="UP000027665">
    <property type="component" value="Unassembled WGS sequence"/>
</dbReference>
<dbReference type="GO" id="GO:0006564">
    <property type="term" value="P:L-serine biosynthetic process"/>
    <property type="evidence" value="ECO:0007669"/>
    <property type="project" value="UniProtKB-KW"/>
</dbReference>
<dbReference type="GO" id="GO:0036424">
    <property type="term" value="F:L-phosphoserine phosphatase activity"/>
    <property type="evidence" value="ECO:0007669"/>
    <property type="project" value="TreeGrafter"/>
</dbReference>
<feature type="chain" id="PRO_5001691756" description="phosphoserine phosphatase" evidence="11">
    <location>
        <begin position="23"/>
        <end position="481"/>
    </location>
</feature>
<comment type="cofactor">
    <cofactor evidence="1">
        <name>Mg(2+)</name>
        <dbReference type="ChEBI" id="CHEBI:18420"/>
    </cofactor>
</comment>
<evidence type="ECO:0000313" key="12">
    <source>
        <dbReference type="EMBL" id="KEJ92733.1"/>
    </source>
</evidence>
<gene>
    <name evidence="12" type="ORF">EH55_00725</name>
</gene>
<dbReference type="InterPro" id="IPR023214">
    <property type="entry name" value="HAD_sf"/>
</dbReference>
<keyword evidence="11" id="KW-0732">Signal</keyword>
<keyword evidence="6" id="KW-0378">Hydrolase</keyword>
<dbReference type="RefSeq" id="WP_037975005.1">
    <property type="nucleotide sequence ID" value="NZ_JMKI01000016.1"/>
</dbReference>
<evidence type="ECO:0000256" key="1">
    <source>
        <dbReference type="ARBA" id="ARBA00001946"/>
    </source>
</evidence>
<keyword evidence="7" id="KW-0460">Magnesium</keyword>
<evidence type="ECO:0000256" key="6">
    <source>
        <dbReference type="ARBA" id="ARBA00022801"/>
    </source>
</evidence>
<evidence type="ECO:0000256" key="9">
    <source>
        <dbReference type="ARBA" id="ARBA00048138"/>
    </source>
</evidence>
<protein>
    <recommendedName>
        <fullName evidence="3">phosphoserine phosphatase</fullName>
        <ecNumber evidence="3">3.1.3.3</ecNumber>
    </recommendedName>
</protein>
<evidence type="ECO:0000256" key="8">
    <source>
        <dbReference type="ARBA" id="ARBA00023299"/>
    </source>
</evidence>
<proteinExistence type="predicted"/>
<keyword evidence="4" id="KW-0028">Amino-acid biosynthesis</keyword>
<evidence type="ECO:0000256" key="4">
    <source>
        <dbReference type="ARBA" id="ARBA00022605"/>
    </source>
</evidence>
<dbReference type="GO" id="GO:0000287">
    <property type="term" value="F:magnesium ion binding"/>
    <property type="evidence" value="ECO:0007669"/>
    <property type="project" value="TreeGrafter"/>
</dbReference>
<reference evidence="12 13" key="1">
    <citation type="submission" date="2014-04" db="EMBL/GenBank/DDBJ databases">
        <title>Draft Genome Sequence of Synergistes jonesii.</title>
        <authorList>
            <person name="Coil D.A."/>
            <person name="Eisen J.A."/>
            <person name="Holland-Moritz H.E."/>
        </authorList>
    </citation>
    <scope>NUCLEOTIDE SEQUENCE [LARGE SCALE GENOMIC DNA]</scope>
    <source>
        <strain evidence="12 13">78-1</strain>
    </source>
</reference>
<sequence>MKRISKIFLFALLALVLSFAPASGTEAPEPYSSRATQYLTGEGWEPNVKYVINQLFDAYGRNSKSYNPEIRPYAVFDCDNTISLTDVQEQLLIFQAENLRYAVRPEDMYDILTTGIPDVNKDLGKDYGGHTIAEFAKDVSAAYRKLCAKGYVAPDSSRAAKKSEWISGDDWKEFAAKIRLMYDAIGDNYSVSVSYPWVGYHMACMTPAEAERLAYESHKFYTEYGKKAPENWTKGKWESPKGYRSICGPVSVGFRLSTGVSDEMRELIRKLDANGIDVWINSASPVQTIRALLRCWGLAGVRDVVAMTYKIKDGVYLPEYDYDFHAQTQGVGKSETVVKIIAPLYNGRGPIFGAGDSQGDFNFMTEFKDTVCGLIINRQRKDDAGICSAVAVYQNEKGVDLYKAMESGDIRFLLQGRQENGGYFWPQAGTQLLGADKPAILSEKGEGWLELLRGGTSPRQLINDCVKLTGKLEEYAGVKTR</sequence>
<evidence type="ECO:0000256" key="2">
    <source>
        <dbReference type="ARBA" id="ARBA00005135"/>
    </source>
</evidence>
<dbReference type="EC" id="3.1.3.3" evidence="3"/>
<comment type="caution">
    <text evidence="12">The sequence shown here is derived from an EMBL/GenBank/DDBJ whole genome shotgun (WGS) entry which is preliminary data.</text>
</comment>
<dbReference type="GO" id="GO:0005737">
    <property type="term" value="C:cytoplasm"/>
    <property type="evidence" value="ECO:0007669"/>
    <property type="project" value="TreeGrafter"/>
</dbReference>
<keyword evidence="5" id="KW-0479">Metal-binding</keyword>
<dbReference type="Gene3D" id="3.40.50.1000">
    <property type="entry name" value="HAD superfamily/HAD-like"/>
    <property type="match status" value="2"/>
</dbReference>
<evidence type="ECO:0000256" key="10">
    <source>
        <dbReference type="ARBA" id="ARBA00048523"/>
    </source>
</evidence>
<dbReference type="InterPro" id="IPR050582">
    <property type="entry name" value="HAD-like_SerB"/>
</dbReference>
<evidence type="ECO:0000313" key="13">
    <source>
        <dbReference type="Proteomes" id="UP000027665"/>
    </source>
</evidence>
<evidence type="ECO:0000256" key="11">
    <source>
        <dbReference type="SAM" id="SignalP"/>
    </source>
</evidence>
<dbReference type="PANTHER" id="PTHR43344">
    <property type="entry name" value="PHOSPHOSERINE PHOSPHATASE"/>
    <property type="match status" value="1"/>
</dbReference>